<sequence>MFSQTRNVRDSMHAEFNRTFAVDKHFETREELKNAISTFGKKYNVVFSIIDFHPGKGQYAYICKHSGIKRDLGKKDTTLVDEVTEEIIDLSQNVSCVPEAKTIFQKSTQKFLCPASITLFGLTVTKNNMIHNHPISQDVTTYAIHRKQSPEFMARIYSLLSNLESFECKRYHQKDIQNIQSLYLNDNGGKEMYSLITELENLGYVIRIQVKENQEVKGLFFIHEKAISEARRWLEAITIDATYKTNAHKMSLVNIVGTSNASSVKGGNHLQTFAIAAAFVNSETEGTYQWILEELREAVWPTETSFKLPSVIVTDNEHALRNAIETVFPESQHLLCSWHLWNTMLTKLAIGKIVSVEYNLRIAEAESEFKAMMNSSDLTSFQKASDHFQQIITTVEYFKENGQIALSYLRDVLMKEDEMKRWAGFYANQHVHMGNRTSGRAESFHSGLKKALGSQSASRMSLTTKRMHAYYEKKREDRYRRLTVERISISSVIFDESREYRFKDLAFKVVRFAMDKIRTNLVASMQDSFLSKGKDCNCWDRVRYNVPCPCIISNSPGVLPLSIVDEGWRFERDDDYEEAKENEDDCKAPAENASEKKNDEVNVEKEVKAEVTCTNAEKAKYDLDSEYDEIVDTTIRVQEECAEEGPENNRERMILRVEKLLHGIFTKINSLGTQQEISDAIKVLEKANLDIKEPVIKIEELQPPSVNTNRKGRKSKRGIKSSTERLKIAKEVTSYRNAKKDVAFNWIYIHPKNIIAAIHNVGADGKCGFRAVALEVFNDQSKWIKVKHQMLETYLKYHDTYLKYHDTLYKPVDEKVIELERIKMVKRLNSTKSPSDTFERPVILFSYVKYPLKETREFRENRGAQVFFPLINMPLQNVDKPISLLYSSSHFYVVEFHRTPTGRIKKFEKPAVDMDHDRLRRSYPNICSEQDYAILY</sequence>
<gene>
    <name evidence="3" type="ORF">INT47_003111</name>
</gene>
<dbReference type="Pfam" id="PF10551">
    <property type="entry name" value="MULE"/>
    <property type="match status" value="1"/>
</dbReference>
<reference evidence="3" key="1">
    <citation type="submission" date="2020-12" db="EMBL/GenBank/DDBJ databases">
        <title>Metabolic potential, ecology and presence of endohyphal bacteria is reflected in genomic diversity of Mucoromycotina.</title>
        <authorList>
            <person name="Muszewska A."/>
            <person name="Okrasinska A."/>
            <person name="Steczkiewicz K."/>
            <person name="Drgas O."/>
            <person name="Orlowska M."/>
            <person name="Perlinska-Lenart U."/>
            <person name="Aleksandrzak-Piekarczyk T."/>
            <person name="Szatraj K."/>
            <person name="Zielenkiewicz U."/>
            <person name="Pilsyk S."/>
            <person name="Malc E."/>
            <person name="Mieczkowski P."/>
            <person name="Kruszewska J.S."/>
            <person name="Biernat P."/>
            <person name="Pawlowska J."/>
        </authorList>
    </citation>
    <scope>NUCLEOTIDE SEQUENCE</scope>
    <source>
        <strain evidence="3">WA0000017839</strain>
    </source>
</reference>
<dbReference type="PANTHER" id="PTHR47718:SF3">
    <property type="entry name" value="PROTEIN FAR1-RELATED SEQUENCE 5-LIKE"/>
    <property type="match status" value="1"/>
</dbReference>
<name>A0A8H7QJC1_9FUNG</name>
<dbReference type="CDD" id="cd22744">
    <property type="entry name" value="OTU"/>
    <property type="match status" value="1"/>
</dbReference>
<dbReference type="PANTHER" id="PTHR47718">
    <property type="entry name" value="OS01G0519700 PROTEIN"/>
    <property type="match status" value="1"/>
</dbReference>
<comment type="caution">
    <text evidence="3">The sequence shown here is derived from an EMBL/GenBank/DDBJ whole genome shotgun (WGS) entry which is preliminary data.</text>
</comment>
<proteinExistence type="predicted"/>
<feature type="region of interest" description="Disordered" evidence="1">
    <location>
        <begin position="581"/>
        <end position="601"/>
    </location>
</feature>
<keyword evidence="4" id="KW-1185">Reference proteome</keyword>
<feature type="compositionally biased region" description="Basic and acidic residues" evidence="1">
    <location>
        <begin position="585"/>
        <end position="601"/>
    </location>
</feature>
<evidence type="ECO:0000313" key="4">
    <source>
        <dbReference type="Proteomes" id="UP000603453"/>
    </source>
</evidence>
<dbReference type="Proteomes" id="UP000603453">
    <property type="component" value="Unassembled WGS sequence"/>
</dbReference>
<feature type="domain" description="MULE transposase" evidence="2">
    <location>
        <begin position="237"/>
        <end position="341"/>
    </location>
</feature>
<evidence type="ECO:0000313" key="3">
    <source>
        <dbReference type="EMBL" id="KAG2193120.1"/>
    </source>
</evidence>
<protein>
    <recommendedName>
        <fullName evidence="2">MULE transposase domain-containing protein</fullName>
    </recommendedName>
</protein>
<dbReference type="AlphaFoldDB" id="A0A8H7QJC1"/>
<dbReference type="InterPro" id="IPR018289">
    <property type="entry name" value="MULE_transposase_dom"/>
</dbReference>
<evidence type="ECO:0000256" key="1">
    <source>
        <dbReference type="SAM" id="MobiDB-lite"/>
    </source>
</evidence>
<dbReference type="OrthoDB" id="2379842at2759"/>
<organism evidence="3 4">
    <name type="scientific">Mucor saturninus</name>
    <dbReference type="NCBI Taxonomy" id="64648"/>
    <lineage>
        <taxon>Eukaryota</taxon>
        <taxon>Fungi</taxon>
        <taxon>Fungi incertae sedis</taxon>
        <taxon>Mucoromycota</taxon>
        <taxon>Mucoromycotina</taxon>
        <taxon>Mucoromycetes</taxon>
        <taxon>Mucorales</taxon>
        <taxon>Mucorineae</taxon>
        <taxon>Mucoraceae</taxon>
        <taxon>Mucor</taxon>
    </lineage>
</organism>
<dbReference type="EMBL" id="JAEPRD010000248">
    <property type="protein sequence ID" value="KAG2193120.1"/>
    <property type="molecule type" value="Genomic_DNA"/>
</dbReference>
<accession>A0A8H7QJC1</accession>
<evidence type="ECO:0000259" key="2">
    <source>
        <dbReference type="Pfam" id="PF10551"/>
    </source>
</evidence>